<evidence type="ECO:0008006" key="4">
    <source>
        <dbReference type="Google" id="ProtNLM"/>
    </source>
</evidence>
<sequence length="250" mass="28196">MSVPPIVWGKTLLFLLLASTAIVAVLAGVEPLNYDRIHLVDYSKPTNTYLFRGNLPETLNPPVFAYDALVSYLVNRSALEGPQFQAPTLTTPIELHIITLLNHTDPSESDALNTEMSFARNHTDLIAELVWWELGGETLAPADQPPVTRDALARTFRQWDYDKLPDRIEWLNKKVHGASSTSTKKNIVWYFHCGHGQDRTGELSGAYNLRWMNQTYAQVVAYNNALGWDVPQNQHAMEWYSLWLNATGGV</sequence>
<organism evidence="2 3">
    <name type="scientific">Jimgerdemannia flammicorona</name>
    <dbReference type="NCBI Taxonomy" id="994334"/>
    <lineage>
        <taxon>Eukaryota</taxon>
        <taxon>Fungi</taxon>
        <taxon>Fungi incertae sedis</taxon>
        <taxon>Mucoromycota</taxon>
        <taxon>Mucoromycotina</taxon>
        <taxon>Endogonomycetes</taxon>
        <taxon>Endogonales</taxon>
        <taxon>Endogonaceae</taxon>
        <taxon>Jimgerdemannia</taxon>
    </lineage>
</organism>
<feature type="signal peptide" evidence="1">
    <location>
        <begin position="1"/>
        <end position="27"/>
    </location>
</feature>
<keyword evidence="3" id="KW-1185">Reference proteome</keyword>
<dbReference type="EMBL" id="RBNI01001237">
    <property type="protein sequence ID" value="RUP50696.1"/>
    <property type="molecule type" value="Genomic_DNA"/>
</dbReference>
<evidence type="ECO:0000313" key="2">
    <source>
        <dbReference type="EMBL" id="RUP50696.1"/>
    </source>
</evidence>
<dbReference type="AlphaFoldDB" id="A0A433DIT8"/>
<dbReference type="InterPro" id="IPR029021">
    <property type="entry name" value="Prot-tyrosine_phosphatase-like"/>
</dbReference>
<evidence type="ECO:0000313" key="3">
    <source>
        <dbReference type="Proteomes" id="UP000268093"/>
    </source>
</evidence>
<dbReference type="PANTHER" id="PTHR38745:SF2">
    <property type="entry name" value="TYROSINE SPECIFIC PROTEIN PHOSPHATASES DOMAIN-CONTAINING PROTEIN"/>
    <property type="match status" value="1"/>
</dbReference>
<keyword evidence="1" id="KW-0732">Signal</keyword>
<reference evidence="2 3" key="1">
    <citation type="journal article" date="2018" name="New Phytol.">
        <title>Phylogenomics of Endogonaceae and evolution of mycorrhizas within Mucoromycota.</title>
        <authorList>
            <person name="Chang Y."/>
            <person name="Desiro A."/>
            <person name="Na H."/>
            <person name="Sandor L."/>
            <person name="Lipzen A."/>
            <person name="Clum A."/>
            <person name="Barry K."/>
            <person name="Grigoriev I.V."/>
            <person name="Martin F.M."/>
            <person name="Stajich J.E."/>
            <person name="Smith M.E."/>
            <person name="Bonito G."/>
            <person name="Spatafora J.W."/>
        </authorList>
    </citation>
    <scope>NUCLEOTIDE SEQUENCE [LARGE SCALE GENOMIC DNA]</scope>
    <source>
        <strain evidence="2 3">GMNB39</strain>
    </source>
</reference>
<evidence type="ECO:0000256" key="1">
    <source>
        <dbReference type="SAM" id="SignalP"/>
    </source>
</evidence>
<dbReference type="OrthoDB" id="193277at2759"/>
<dbReference type="SUPFAM" id="SSF52799">
    <property type="entry name" value="(Phosphotyrosine protein) phosphatases II"/>
    <property type="match status" value="1"/>
</dbReference>
<accession>A0A433DIT8</accession>
<comment type="caution">
    <text evidence="2">The sequence shown here is derived from an EMBL/GenBank/DDBJ whole genome shotgun (WGS) entry which is preliminary data.</text>
</comment>
<feature type="chain" id="PRO_5019256042" description="Tyrosine specific protein phosphatases domain-containing protein" evidence="1">
    <location>
        <begin position="28"/>
        <end position="250"/>
    </location>
</feature>
<name>A0A433DIT8_9FUNG</name>
<dbReference type="PANTHER" id="PTHR38745">
    <property type="entry name" value="PHOSPHATASE, PUTATIVE-RELATED"/>
    <property type="match status" value="1"/>
</dbReference>
<protein>
    <recommendedName>
        <fullName evidence="4">Tyrosine specific protein phosphatases domain-containing protein</fullName>
    </recommendedName>
</protein>
<gene>
    <name evidence="2" type="ORF">BC936DRAFT_138045</name>
</gene>
<dbReference type="Proteomes" id="UP000268093">
    <property type="component" value="Unassembled WGS sequence"/>
</dbReference>
<proteinExistence type="predicted"/>